<dbReference type="InterPro" id="IPR037294">
    <property type="entry name" value="ABC_BtuC-like"/>
</dbReference>
<dbReference type="FunFam" id="1.10.3470.10:FF:000001">
    <property type="entry name" value="Vitamin B12 ABC transporter permease BtuC"/>
    <property type="match status" value="1"/>
</dbReference>
<dbReference type="AlphaFoldDB" id="A8MEY4"/>
<dbReference type="EMBL" id="CP000853">
    <property type="protein sequence ID" value="ABW18463.1"/>
    <property type="molecule type" value="Genomic_DNA"/>
</dbReference>
<feature type="transmembrane region" description="Helical" evidence="8">
    <location>
        <begin position="71"/>
        <end position="91"/>
    </location>
</feature>
<keyword evidence="7 8" id="KW-0472">Membrane</keyword>
<dbReference type="PANTHER" id="PTHR30472:SF25">
    <property type="entry name" value="ABC TRANSPORTER PERMEASE PROTEIN MJ0876-RELATED"/>
    <property type="match status" value="1"/>
</dbReference>
<name>A8MEY4_ALKOO</name>
<comment type="similarity">
    <text evidence="2">Belongs to the binding-protein-dependent transport system permease family. FecCD subfamily.</text>
</comment>
<evidence type="ECO:0000256" key="4">
    <source>
        <dbReference type="ARBA" id="ARBA00022475"/>
    </source>
</evidence>
<accession>A8MEY4</accession>
<keyword evidence="6 8" id="KW-1133">Transmembrane helix</keyword>
<evidence type="ECO:0000256" key="7">
    <source>
        <dbReference type="ARBA" id="ARBA00023136"/>
    </source>
</evidence>
<keyword evidence="3" id="KW-0813">Transport</keyword>
<protein>
    <submittedName>
        <fullName evidence="9">Transport system permease protein</fullName>
    </submittedName>
</protein>
<dbReference type="GO" id="GO:0022857">
    <property type="term" value="F:transmembrane transporter activity"/>
    <property type="evidence" value="ECO:0007669"/>
    <property type="project" value="InterPro"/>
</dbReference>
<feature type="transmembrane region" description="Helical" evidence="8">
    <location>
        <begin position="204"/>
        <end position="225"/>
    </location>
</feature>
<evidence type="ECO:0000256" key="1">
    <source>
        <dbReference type="ARBA" id="ARBA00004651"/>
    </source>
</evidence>
<comment type="subcellular location">
    <subcellularLocation>
        <location evidence="1">Cell membrane</location>
        <topology evidence="1">Multi-pass membrane protein</topology>
    </subcellularLocation>
</comment>
<evidence type="ECO:0000313" key="10">
    <source>
        <dbReference type="Proteomes" id="UP000000269"/>
    </source>
</evidence>
<dbReference type="GO" id="GO:0005886">
    <property type="term" value="C:plasma membrane"/>
    <property type="evidence" value="ECO:0007669"/>
    <property type="project" value="UniProtKB-SubCell"/>
</dbReference>
<keyword evidence="10" id="KW-1185">Reference proteome</keyword>
<dbReference type="KEGG" id="aoe:Clos_0916"/>
<dbReference type="PANTHER" id="PTHR30472">
    <property type="entry name" value="FERRIC ENTEROBACTIN TRANSPORT SYSTEM PERMEASE PROTEIN"/>
    <property type="match status" value="1"/>
</dbReference>
<dbReference type="InterPro" id="IPR000522">
    <property type="entry name" value="ABC_transptr_permease_BtuC"/>
</dbReference>
<dbReference type="CDD" id="cd06550">
    <property type="entry name" value="TM_ABC_iron-siderophores_like"/>
    <property type="match status" value="1"/>
</dbReference>
<evidence type="ECO:0000256" key="8">
    <source>
        <dbReference type="SAM" id="Phobius"/>
    </source>
</evidence>
<proteinExistence type="inferred from homology"/>
<feature type="transmembrane region" description="Helical" evidence="8">
    <location>
        <begin position="103"/>
        <end position="121"/>
    </location>
</feature>
<dbReference type="SUPFAM" id="SSF81345">
    <property type="entry name" value="ABC transporter involved in vitamin B12 uptake, BtuC"/>
    <property type="match status" value="1"/>
</dbReference>
<reference evidence="10" key="1">
    <citation type="submission" date="2007-10" db="EMBL/GenBank/DDBJ databases">
        <title>Complete genome of Alkaliphilus oremlandii OhILAs.</title>
        <authorList>
            <person name="Copeland A."/>
            <person name="Lucas S."/>
            <person name="Lapidus A."/>
            <person name="Barry K."/>
            <person name="Detter J.C."/>
            <person name="Glavina del Rio T."/>
            <person name="Hammon N."/>
            <person name="Israni S."/>
            <person name="Dalin E."/>
            <person name="Tice H."/>
            <person name="Pitluck S."/>
            <person name="Chain P."/>
            <person name="Malfatti S."/>
            <person name="Shin M."/>
            <person name="Vergez L."/>
            <person name="Schmutz J."/>
            <person name="Larimer F."/>
            <person name="Land M."/>
            <person name="Hauser L."/>
            <person name="Kyrpides N."/>
            <person name="Mikhailova N."/>
            <person name="Stolz J.F."/>
            <person name="Dawson A."/>
            <person name="Fisher E."/>
            <person name="Crable B."/>
            <person name="Perera E."/>
            <person name="Lisak J."/>
            <person name="Ranganathan M."/>
            <person name="Basu P."/>
            <person name="Richardson P."/>
        </authorList>
    </citation>
    <scope>NUCLEOTIDE SEQUENCE [LARGE SCALE GENOMIC DNA]</scope>
    <source>
        <strain evidence="10">OhILAs</strain>
    </source>
</reference>
<dbReference type="OrthoDB" id="9792889at2"/>
<evidence type="ECO:0000256" key="2">
    <source>
        <dbReference type="ARBA" id="ARBA00007935"/>
    </source>
</evidence>
<dbReference type="GO" id="GO:0033214">
    <property type="term" value="P:siderophore-iron import into cell"/>
    <property type="evidence" value="ECO:0007669"/>
    <property type="project" value="TreeGrafter"/>
</dbReference>
<evidence type="ECO:0000256" key="5">
    <source>
        <dbReference type="ARBA" id="ARBA00022692"/>
    </source>
</evidence>
<sequence length="346" mass="37012">MMEKNKYFKSFPMLLMISLAAILISVVIGVANVTVIDSIKIILKPVPLIGNYMDVSNIQKSHMAIIQNIRLPRVLLSFLVGYGLSIVGVSFQGMLKNPMADPFIVGTSSGAALGAAIAILLKLNRTFMGMGAISIFAFIGALLSTLIVYTMARIKGKVPVTTLLLAGVATGQFFTAIMSFLMTISTKDVSTIIFWTLGSFSGRGWNHVQITVLPVLLGSILIYVFSKDLNIMLLGEDSAKNMGVEVEKVKKIILITSVLITACLVSVSGIIGFVGLIVPHIVRIVVGPDHRVLIPASGLVGGTFLVVADTVARTMIAPTEIPVGIITALAGGPFFIYLLRKYKKSV</sequence>
<dbReference type="eggNOG" id="COG0609">
    <property type="taxonomic scope" value="Bacteria"/>
</dbReference>
<dbReference type="STRING" id="350688.Clos_0916"/>
<evidence type="ECO:0000256" key="6">
    <source>
        <dbReference type="ARBA" id="ARBA00022989"/>
    </source>
</evidence>
<dbReference type="RefSeq" id="WP_012158775.1">
    <property type="nucleotide sequence ID" value="NC_009922.1"/>
</dbReference>
<keyword evidence="5 8" id="KW-0812">Transmembrane</keyword>
<gene>
    <name evidence="9" type="ordered locus">Clos_0916</name>
</gene>
<dbReference type="HOGENOM" id="CLU_013016_0_2_9"/>
<dbReference type="Pfam" id="PF01032">
    <property type="entry name" value="FecCD"/>
    <property type="match status" value="1"/>
</dbReference>
<organism evidence="9 10">
    <name type="scientific">Alkaliphilus oremlandii (strain OhILAs)</name>
    <name type="common">Clostridium oremlandii (strain OhILAs)</name>
    <dbReference type="NCBI Taxonomy" id="350688"/>
    <lineage>
        <taxon>Bacteria</taxon>
        <taxon>Bacillati</taxon>
        <taxon>Bacillota</taxon>
        <taxon>Clostridia</taxon>
        <taxon>Peptostreptococcales</taxon>
        <taxon>Natronincolaceae</taxon>
        <taxon>Alkaliphilus</taxon>
    </lineage>
</organism>
<keyword evidence="4" id="KW-1003">Cell membrane</keyword>
<feature type="transmembrane region" description="Helical" evidence="8">
    <location>
        <begin position="252"/>
        <end position="278"/>
    </location>
</feature>
<feature type="transmembrane region" description="Helical" evidence="8">
    <location>
        <begin position="321"/>
        <end position="339"/>
    </location>
</feature>
<dbReference type="Gene3D" id="1.10.3470.10">
    <property type="entry name" value="ABC transporter involved in vitamin B12 uptake, BtuC"/>
    <property type="match status" value="1"/>
</dbReference>
<feature type="transmembrane region" description="Helical" evidence="8">
    <location>
        <begin position="127"/>
        <end position="151"/>
    </location>
</feature>
<evidence type="ECO:0000313" key="9">
    <source>
        <dbReference type="EMBL" id="ABW18463.1"/>
    </source>
</evidence>
<feature type="transmembrane region" description="Helical" evidence="8">
    <location>
        <begin position="163"/>
        <end position="184"/>
    </location>
</feature>
<dbReference type="Proteomes" id="UP000000269">
    <property type="component" value="Chromosome"/>
</dbReference>
<evidence type="ECO:0000256" key="3">
    <source>
        <dbReference type="ARBA" id="ARBA00022448"/>
    </source>
</evidence>